<sequence length="312" mass="35539">MNRSTFSLVAILATLVLAGCAIRPMPEYEKDPTLPQTAGRLQVTSGITWRTETMIFFTAHLGSYLYRTQVRSNSSPAEFFQLKKELFQVLAETPENLIPLLARHLGERYYTVHDIFRDEKEGIFHDLLAPNLEDSVRQIIHQFEEAAPTLRAMAAEHLPLPRLYRALGEITLNRRLVEIMRQVAEQPELLPASEDLRTLVQEAALFNFQLESGEGAQILRQMLHHQLMDLATAFNLTSARVLQDFLASALNIPITLDLHEGQNFFFALMQEHFPPLAARSPRDPEAKELAQVLIRVAEALNFNPNRYLQLLT</sequence>
<dbReference type="AlphaFoldDB" id="A0A7V4G7Q9"/>
<dbReference type="Pfam" id="PF12055">
    <property type="entry name" value="DUF3536"/>
    <property type="match status" value="1"/>
</dbReference>
<gene>
    <name evidence="1" type="ORF">ENT08_04360</name>
</gene>
<organism evidence="1">
    <name type="scientific">Desulfobacca acetoxidans</name>
    <dbReference type="NCBI Taxonomy" id="60893"/>
    <lineage>
        <taxon>Bacteria</taxon>
        <taxon>Pseudomonadati</taxon>
        <taxon>Thermodesulfobacteriota</taxon>
        <taxon>Desulfobaccia</taxon>
        <taxon>Desulfobaccales</taxon>
        <taxon>Desulfobaccaceae</taxon>
        <taxon>Desulfobacca</taxon>
    </lineage>
</organism>
<proteinExistence type="predicted"/>
<reference evidence="1" key="1">
    <citation type="journal article" date="2020" name="mSystems">
        <title>Genome- and Community-Level Interaction Insights into Carbon Utilization and Element Cycling Functions of Hydrothermarchaeota in Hydrothermal Sediment.</title>
        <authorList>
            <person name="Zhou Z."/>
            <person name="Liu Y."/>
            <person name="Xu W."/>
            <person name="Pan J."/>
            <person name="Luo Z.H."/>
            <person name="Li M."/>
        </authorList>
    </citation>
    <scope>NUCLEOTIDE SEQUENCE [LARGE SCALE GENOMIC DNA]</scope>
    <source>
        <strain evidence="1">SpSt-548</strain>
    </source>
</reference>
<evidence type="ECO:0000313" key="1">
    <source>
        <dbReference type="EMBL" id="HGS04959.1"/>
    </source>
</evidence>
<accession>A0A7V4G7Q9</accession>
<dbReference type="PROSITE" id="PS51257">
    <property type="entry name" value="PROKAR_LIPOPROTEIN"/>
    <property type="match status" value="1"/>
</dbReference>
<protein>
    <submittedName>
        <fullName evidence="1">DUF3536 domain-containing protein</fullName>
    </submittedName>
</protein>
<dbReference type="EMBL" id="DSXI01000250">
    <property type="protein sequence ID" value="HGS04959.1"/>
    <property type="molecule type" value="Genomic_DNA"/>
</dbReference>
<comment type="caution">
    <text evidence="1">The sequence shown here is derived from an EMBL/GenBank/DDBJ whole genome shotgun (WGS) entry which is preliminary data.</text>
</comment>
<dbReference type="InterPro" id="IPR021923">
    <property type="entry name" value="DUF3536"/>
</dbReference>
<name>A0A7V4G7Q9_9BACT</name>